<dbReference type="AlphaFoldDB" id="A0A0A0LNC9"/>
<proteinExistence type="predicted"/>
<dbReference type="Proteomes" id="UP000029981">
    <property type="component" value="Chromosome 2"/>
</dbReference>
<sequence length="151" mass="17243">MNTPTTKPNKIPMSEMSHRHQLRHKRLLKLLPFFSQTFHSHHSSITRQICSVNLPKSTATENFLCTKSFGPYIELCKTEDSGVVPSDFLRKLYPVSVVKIKGWRFSGATAVATRMNPFQGLEFEEGISEKGMNLRPTIWSVMFVGILVRFL</sequence>
<protein>
    <submittedName>
        <fullName evidence="1">Uncharacterized protein</fullName>
    </submittedName>
</protein>
<accession>A0A0A0LNC9</accession>
<reference evidence="1 2" key="2">
    <citation type="journal article" date="2009" name="PLoS ONE">
        <title>An integrated genetic and cytogenetic map of the cucumber genome.</title>
        <authorList>
            <person name="Ren Y."/>
            <person name="Zhang Z."/>
            <person name="Liu J."/>
            <person name="Staub J.E."/>
            <person name="Han Y."/>
            <person name="Cheng Z."/>
            <person name="Li X."/>
            <person name="Lu J."/>
            <person name="Miao H."/>
            <person name="Kang H."/>
            <person name="Xie B."/>
            <person name="Gu X."/>
            <person name="Wang X."/>
            <person name="Du Y."/>
            <person name="Jin W."/>
            <person name="Huang S."/>
        </authorList>
    </citation>
    <scope>NUCLEOTIDE SEQUENCE [LARGE SCALE GENOMIC DNA]</scope>
    <source>
        <strain evidence="2">cv. 9930</strain>
    </source>
</reference>
<dbReference type="EMBL" id="CM002923">
    <property type="protein sequence ID" value="KGN61471.1"/>
    <property type="molecule type" value="Genomic_DNA"/>
</dbReference>
<name>A0A0A0LNC9_CUCSA</name>
<reference evidence="1 2" key="3">
    <citation type="journal article" date="2010" name="BMC Genomics">
        <title>Transcriptome sequencing and comparative analysis of cucumber flowers with different sex types.</title>
        <authorList>
            <person name="Guo S."/>
            <person name="Zheng Y."/>
            <person name="Joung J.G."/>
            <person name="Liu S."/>
            <person name="Zhang Z."/>
            <person name="Crasta O.R."/>
            <person name="Sobral B.W."/>
            <person name="Xu Y."/>
            <person name="Huang S."/>
            <person name="Fei Z."/>
        </authorList>
    </citation>
    <scope>NUCLEOTIDE SEQUENCE [LARGE SCALE GENOMIC DNA]</scope>
    <source>
        <strain evidence="2">cv. 9930</strain>
    </source>
</reference>
<evidence type="ECO:0000313" key="2">
    <source>
        <dbReference type="Proteomes" id="UP000029981"/>
    </source>
</evidence>
<reference evidence="1 2" key="4">
    <citation type="journal article" date="2011" name="BMC Genomics">
        <title>RNA-Seq improves annotation of protein-coding genes in the cucumber genome.</title>
        <authorList>
            <person name="Li Z."/>
            <person name="Zhang Z."/>
            <person name="Yan P."/>
            <person name="Huang S."/>
            <person name="Fei Z."/>
            <person name="Lin K."/>
        </authorList>
    </citation>
    <scope>NUCLEOTIDE SEQUENCE [LARGE SCALE GENOMIC DNA]</scope>
    <source>
        <strain evidence="2">cv. 9930</strain>
    </source>
</reference>
<reference evidence="1 2" key="1">
    <citation type="journal article" date="2009" name="Nat. Genet.">
        <title>The genome of the cucumber, Cucumis sativus L.</title>
        <authorList>
            <person name="Huang S."/>
            <person name="Li R."/>
            <person name="Zhang Z."/>
            <person name="Li L."/>
            <person name="Gu X."/>
            <person name="Fan W."/>
            <person name="Lucas W.J."/>
            <person name="Wang X."/>
            <person name="Xie B."/>
            <person name="Ni P."/>
            <person name="Ren Y."/>
            <person name="Zhu H."/>
            <person name="Li J."/>
            <person name="Lin K."/>
            <person name="Jin W."/>
            <person name="Fei Z."/>
            <person name="Li G."/>
            <person name="Staub J."/>
            <person name="Kilian A."/>
            <person name="van der Vossen E.A."/>
            <person name="Wu Y."/>
            <person name="Guo J."/>
            <person name="He J."/>
            <person name="Jia Z."/>
            <person name="Ren Y."/>
            <person name="Tian G."/>
            <person name="Lu Y."/>
            <person name="Ruan J."/>
            <person name="Qian W."/>
            <person name="Wang M."/>
            <person name="Huang Q."/>
            <person name="Li B."/>
            <person name="Xuan Z."/>
            <person name="Cao J."/>
            <person name="Asan"/>
            <person name="Wu Z."/>
            <person name="Zhang J."/>
            <person name="Cai Q."/>
            <person name="Bai Y."/>
            <person name="Zhao B."/>
            <person name="Han Y."/>
            <person name="Li Y."/>
            <person name="Li X."/>
            <person name="Wang S."/>
            <person name="Shi Q."/>
            <person name="Liu S."/>
            <person name="Cho W.K."/>
            <person name="Kim J.Y."/>
            <person name="Xu Y."/>
            <person name="Heller-Uszynska K."/>
            <person name="Miao H."/>
            <person name="Cheng Z."/>
            <person name="Zhang S."/>
            <person name="Wu J."/>
            <person name="Yang Y."/>
            <person name="Kang H."/>
            <person name="Li M."/>
            <person name="Liang H."/>
            <person name="Ren X."/>
            <person name="Shi Z."/>
            <person name="Wen M."/>
            <person name="Jian M."/>
            <person name="Yang H."/>
            <person name="Zhang G."/>
            <person name="Yang Z."/>
            <person name="Chen R."/>
            <person name="Liu S."/>
            <person name="Li J."/>
            <person name="Ma L."/>
            <person name="Liu H."/>
            <person name="Zhou Y."/>
            <person name="Zhao J."/>
            <person name="Fang X."/>
            <person name="Li G."/>
            <person name="Fang L."/>
            <person name="Li Y."/>
            <person name="Liu D."/>
            <person name="Zheng H."/>
            <person name="Zhang Y."/>
            <person name="Qin N."/>
            <person name="Li Z."/>
            <person name="Yang G."/>
            <person name="Yang S."/>
            <person name="Bolund L."/>
            <person name="Kristiansen K."/>
            <person name="Zheng H."/>
            <person name="Li S."/>
            <person name="Zhang X."/>
            <person name="Yang H."/>
            <person name="Wang J."/>
            <person name="Sun R."/>
            <person name="Zhang B."/>
            <person name="Jiang S."/>
            <person name="Wang J."/>
            <person name="Du Y."/>
            <person name="Li S."/>
        </authorList>
    </citation>
    <scope>NUCLEOTIDE SEQUENCE [LARGE SCALE GENOMIC DNA]</scope>
    <source>
        <strain evidence="2">cv. 9930</strain>
    </source>
</reference>
<keyword evidence="2" id="KW-1185">Reference proteome</keyword>
<gene>
    <name evidence="1" type="ORF">Csa_2G138750</name>
</gene>
<evidence type="ECO:0000313" key="1">
    <source>
        <dbReference type="EMBL" id="KGN61471.1"/>
    </source>
</evidence>
<dbReference type="Gramene" id="KGN61471">
    <property type="protein sequence ID" value="KGN61471"/>
    <property type="gene ID" value="Csa_2G138750"/>
</dbReference>
<organism evidence="1 2">
    <name type="scientific">Cucumis sativus</name>
    <name type="common">Cucumber</name>
    <dbReference type="NCBI Taxonomy" id="3659"/>
    <lineage>
        <taxon>Eukaryota</taxon>
        <taxon>Viridiplantae</taxon>
        <taxon>Streptophyta</taxon>
        <taxon>Embryophyta</taxon>
        <taxon>Tracheophyta</taxon>
        <taxon>Spermatophyta</taxon>
        <taxon>Magnoliopsida</taxon>
        <taxon>eudicotyledons</taxon>
        <taxon>Gunneridae</taxon>
        <taxon>Pentapetalae</taxon>
        <taxon>rosids</taxon>
        <taxon>fabids</taxon>
        <taxon>Cucurbitales</taxon>
        <taxon>Cucurbitaceae</taxon>
        <taxon>Benincaseae</taxon>
        <taxon>Cucumis</taxon>
    </lineage>
</organism>